<dbReference type="OMA" id="QNRLALW"/>
<protein>
    <recommendedName>
        <fullName evidence="7">CWH43-like N-terminal domain-containing protein</fullName>
    </recommendedName>
</protein>
<evidence type="ECO:0000256" key="2">
    <source>
        <dbReference type="ARBA" id="ARBA00006565"/>
    </source>
</evidence>
<dbReference type="InterPro" id="IPR019402">
    <property type="entry name" value="CWH43_N"/>
</dbReference>
<evidence type="ECO:0000313" key="8">
    <source>
        <dbReference type="EMBL" id="EDO49661.1"/>
    </source>
</evidence>
<evidence type="ECO:0000259" key="7">
    <source>
        <dbReference type="Pfam" id="PF10277"/>
    </source>
</evidence>
<evidence type="ECO:0000256" key="4">
    <source>
        <dbReference type="ARBA" id="ARBA00022989"/>
    </source>
</evidence>
<dbReference type="EMBL" id="DS469508">
    <property type="protein sequence ID" value="EDO49661.1"/>
    <property type="molecule type" value="Genomic_DNA"/>
</dbReference>
<name>A7RFU0_NEMVE</name>
<keyword evidence="5 6" id="KW-0472">Membrane</keyword>
<dbReference type="eggNOG" id="KOG4320">
    <property type="taxonomic scope" value="Eukaryota"/>
</dbReference>
<comment type="similarity">
    <text evidence="2">Belongs to the DRAM/TMEM150 family.</text>
</comment>
<accession>A7RFU0</accession>
<feature type="domain" description="CWH43-like N-terminal" evidence="7">
    <location>
        <begin position="11"/>
        <end position="233"/>
    </location>
</feature>
<dbReference type="Proteomes" id="UP000001593">
    <property type="component" value="Unassembled WGS sequence"/>
</dbReference>
<reference evidence="8 9" key="1">
    <citation type="journal article" date="2007" name="Science">
        <title>Sea anemone genome reveals ancestral eumetazoan gene repertoire and genomic organization.</title>
        <authorList>
            <person name="Putnam N.H."/>
            <person name="Srivastava M."/>
            <person name="Hellsten U."/>
            <person name="Dirks B."/>
            <person name="Chapman J."/>
            <person name="Salamov A."/>
            <person name="Terry A."/>
            <person name="Shapiro H."/>
            <person name="Lindquist E."/>
            <person name="Kapitonov V.V."/>
            <person name="Jurka J."/>
            <person name="Genikhovich G."/>
            <person name="Grigoriev I.V."/>
            <person name="Lucas S.M."/>
            <person name="Steele R.E."/>
            <person name="Finnerty J.R."/>
            <person name="Technau U."/>
            <person name="Martindale M.Q."/>
            <person name="Rokhsar D.S."/>
        </authorList>
    </citation>
    <scope>NUCLEOTIDE SEQUENCE [LARGE SCALE GENOMIC DNA]</scope>
    <source>
        <strain evidence="9">CH2 X CH6</strain>
    </source>
</reference>
<dbReference type="PANTHER" id="PTHR21324:SF2">
    <property type="entry name" value="EG:22E5.9 PROTEIN"/>
    <property type="match status" value="1"/>
</dbReference>
<keyword evidence="9" id="KW-1185">Reference proteome</keyword>
<feature type="transmembrane region" description="Helical" evidence="6">
    <location>
        <begin position="61"/>
        <end position="79"/>
    </location>
</feature>
<gene>
    <name evidence="8" type="ORF">NEMVEDRAFT_v1g79767</name>
</gene>
<feature type="transmembrane region" description="Helical" evidence="6">
    <location>
        <begin position="124"/>
        <end position="144"/>
    </location>
</feature>
<evidence type="ECO:0000256" key="3">
    <source>
        <dbReference type="ARBA" id="ARBA00022692"/>
    </source>
</evidence>
<evidence type="ECO:0000256" key="5">
    <source>
        <dbReference type="ARBA" id="ARBA00023136"/>
    </source>
</evidence>
<feature type="transmembrane region" description="Helical" evidence="6">
    <location>
        <begin position="208"/>
        <end position="229"/>
    </location>
</feature>
<comment type="subcellular location">
    <subcellularLocation>
        <location evidence="1">Endomembrane system</location>
        <topology evidence="1">Multi-pass membrane protein</topology>
    </subcellularLocation>
</comment>
<dbReference type="HOGENOM" id="CLU_059992_2_2_1"/>
<proteinExistence type="inferred from homology"/>
<dbReference type="Pfam" id="PF10277">
    <property type="entry name" value="Frag1"/>
    <property type="match status" value="1"/>
</dbReference>
<keyword evidence="4 6" id="KW-1133">Transmembrane helix</keyword>
<feature type="transmembrane region" description="Helical" evidence="6">
    <location>
        <begin position="165"/>
        <end position="188"/>
    </location>
</feature>
<sequence>MFFKDKSLGCGYLPLFWCLFTCFTFVLCYAIAVNTGHIYPFVPAISDTGAQVPEANVFSQLFNFSCLLLVANMFVRYLQFDLVTKGYDSIELGFARLNRIAFGFGVVSAFGGTIIANFPSQEMVYFHDAGAVLLFGSGAVYCWIQTVLTYRMSLNGLAPVPLFAVRLILTGILSVFGCSILSFVLSFQQSEHTVAHWQPDDPGYSLHVLSNMGEWLAALCFGLFSMTFFDEFQLITLSVKCS</sequence>
<keyword evidence="3 6" id="KW-0812">Transmembrane</keyword>
<dbReference type="AlphaFoldDB" id="A7RFU0"/>
<evidence type="ECO:0000256" key="6">
    <source>
        <dbReference type="SAM" id="Phobius"/>
    </source>
</evidence>
<dbReference type="PhylomeDB" id="A7RFU0"/>
<organism evidence="8 9">
    <name type="scientific">Nematostella vectensis</name>
    <name type="common">Starlet sea anemone</name>
    <dbReference type="NCBI Taxonomy" id="45351"/>
    <lineage>
        <taxon>Eukaryota</taxon>
        <taxon>Metazoa</taxon>
        <taxon>Cnidaria</taxon>
        <taxon>Anthozoa</taxon>
        <taxon>Hexacorallia</taxon>
        <taxon>Actiniaria</taxon>
        <taxon>Edwardsiidae</taxon>
        <taxon>Nematostella</taxon>
    </lineage>
</organism>
<dbReference type="InterPro" id="IPR050911">
    <property type="entry name" value="DRAM/TMEM150_Autophagy_Mod"/>
</dbReference>
<feature type="transmembrane region" description="Helical" evidence="6">
    <location>
        <begin position="12"/>
        <end position="32"/>
    </location>
</feature>
<feature type="transmembrane region" description="Helical" evidence="6">
    <location>
        <begin position="100"/>
        <end position="118"/>
    </location>
</feature>
<feature type="non-terminal residue" evidence="8">
    <location>
        <position position="242"/>
    </location>
</feature>
<evidence type="ECO:0000256" key="1">
    <source>
        <dbReference type="ARBA" id="ARBA00004127"/>
    </source>
</evidence>
<dbReference type="InParanoid" id="A7RFU0"/>
<dbReference type="GO" id="GO:0012505">
    <property type="term" value="C:endomembrane system"/>
    <property type="evidence" value="ECO:0007669"/>
    <property type="project" value="UniProtKB-SubCell"/>
</dbReference>
<evidence type="ECO:0000313" key="9">
    <source>
        <dbReference type="Proteomes" id="UP000001593"/>
    </source>
</evidence>
<dbReference type="PANTHER" id="PTHR21324">
    <property type="entry name" value="FASTING-INDUCIBLE INTEGRAL MEMBRANE PROTEIN TM6P1-RELATED"/>
    <property type="match status" value="1"/>
</dbReference>